<organism evidence="1 2">
    <name type="scientific">Arachis hypogaea</name>
    <name type="common">Peanut</name>
    <dbReference type="NCBI Taxonomy" id="3818"/>
    <lineage>
        <taxon>Eukaryota</taxon>
        <taxon>Viridiplantae</taxon>
        <taxon>Streptophyta</taxon>
        <taxon>Embryophyta</taxon>
        <taxon>Tracheophyta</taxon>
        <taxon>Spermatophyta</taxon>
        <taxon>Magnoliopsida</taxon>
        <taxon>eudicotyledons</taxon>
        <taxon>Gunneridae</taxon>
        <taxon>Pentapetalae</taxon>
        <taxon>rosids</taxon>
        <taxon>fabids</taxon>
        <taxon>Fabales</taxon>
        <taxon>Fabaceae</taxon>
        <taxon>Papilionoideae</taxon>
        <taxon>50 kb inversion clade</taxon>
        <taxon>dalbergioids sensu lato</taxon>
        <taxon>Dalbergieae</taxon>
        <taxon>Pterocarpus clade</taxon>
        <taxon>Arachis</taxon>
    </lineage>
</organism>
<dbReference type="AlphaFoldDB" id="A0A444X484"/>
<sequence>MINQSTAPSCIHISAISKVVNPESAYLSIASTAPSLSILPHPPLVCHIPLTTRHISNASFPFLTTILCLSSVSTHWHELTCLYLLAVAVPFPVKIASVTIAVSLGFSTQQEYEIDSDGNLHVRERERERESITYSDRPCRRWRDRRRRSGAWRGRRGLGRYGPSLRWSATVH</sequence>
<name>A0A444X484_ARAHY</name>
<keyword evidence="2" id="KW-1185">Reference proteome</keyword>
<proteinExistence type="predicted"/>
<dbReference type="Proteomes" id="UP000289738">
    <property type="component" value="Chromosome B10"/>
</dbReference>
<protein>
    <submittedName>
        <fullName evidence="1">Uncharacterized protein</fullName>
    </submittedName>
</protein>
<comment type="caution">
    <text evidence="1">The sequence shown here is derived from an EMBL/GenBank/DDBJ whole genome shotgun (WGS) entry which is preliminary data.</text>
</comment>
<reference evidence="1 2" key="1">
    <citation type="submission" date="2019-01" db="EMBL/GenBank/DDBJ databases">
        <title>Sequencing of cultivated peanut Arachis hypogaea provides insights into genome evolution and oil improvement.</title>
        <authorList>
            <person name="Chen X."/>
        </authorList>
    </citation>
    <scope>NUCLEOTIDE SEQUENCE [LARGE SCALE GENOMIC DNA]</scope>
    <source>
        <strain evidence="2">cv. Fuhuasheng</strain>
        <tissue evidence="1">Leaves</tissue>
    </source>
</reference>
<accession>A0A444X484</accession>
<evidence type="ECO:0000313" key="1">
    <source>
        <dbReference type="EMBL" id="RYQ84486.1"/>
    </source>
</evidence>
<gene>
    <name evidence="1" type="ORF">Ahy_B10g103846</name>
</gene>
<dbReference type="EMBL" id="SDMP01000020">
    <property type="protein sequence ID" value="RYQ84486.1"/>
    <property type="molecule type" value="Genomic_DNA"/>
</dbReference>
<evidence type="ECO:0000313" key="2">
    <source>
        <dbReference type="Proteomes" id="UP000289738"/>
    </source>
</evidence>